<evidence type="ECO:0000259" key="12">
    <source>
        <dbReference type="PROSITE" id="PS50262"/>
    </source>
</evidence>
<dbReference type="GO" id="GO:0004984">
    <property type="term" value="F:olfactory receptor activity"/>
    <property type="evidence" value="ECO:0007669"/>
    <property type="project" value="InterPro"/>
</dbReference>
<accession>A0A091CVK8</accession>
<dbReference type="SUPFAM" id="SSF81321">
    <property type="entry name" value="Family A G protein-coupled receptor-like"/>
    <property type="match status" value="1"/>
</dbReference>
<keyword evidence="11" id="KW-1003">Cell membrane</keyword>
<reference evidence="13 14" key="1">
    <citation type="submission" date="2013-11" db="EMBL/GenBank/DDBJ databases">
        <title>The Damaraland mole rat (Fukomys damarensis) genome and evolution of African mole rats.</title>
        <authorList>
            <person name="Gladyshev V.N."/>
            <person name="Fang X."/>
        </authorList>
    </citation>
    <scope>NUCLEOTIDE SEQUENCE [LARGE SCALE GENOMIC DNA]</scope>
    <source>
        <tissue evidence="13">Liver</tissue>
    </source>
</reference>
<proteinExistence type="inferred from homology"/>
<evidence type="ECO:0000256" key="4">
    <source>
        <dbReference type="ARBA" id="ARBA00022725"/>
    </source>
</evidence>
<keyword evidence="9 10" id="KW-0807">Transducer</keyword>
<dbReference type="Proteomes" id="UP000028990">
    <property type="component" value="Unassembled WGS sequence"/>
</dbReference>
<keyword evidence="4 11" id="KW-0552">Olfaction</keyword>
<organism evidence="13 14">
    <name type="scientific">Fukomys damarensis</name>
    <name type="common">Damaraland mole rat</name>
    <name type="synonym">Cryptomys damarensis</name>
    <dbReference type="NCBI Taxonomy" id="885580"/>
    <lineage>
        <taxon>Eukaryota</taxon>
        <taxon>Metazoa</taxon>
        <taxon>Chordata</taxon>
        <taxon>Craniata</taxon>
        <taxon>Vertebrata</taxon>
        <taxon>Euteleostomi</taxon>
        <taxon>Mammalia</taxon>
        <taxon>Eutheria</taxon>
        <taxon>Euarchontoglires</taxon>
        <taxon>Glires</taxon>
        <taxon>Rodentia</taxon>
        <taxon>Hystricomorpha</taxon>
        <taxon>Bathyergidae</taxon>
        <taxon>Fukomys</taxon>
    </lineage>
</organism>
<comment type="subcellular location">
    <subcellularLocation>
        <location evidence="1 11">Cell membrane</location>
        <topology evidence="1 11">Multi-pass membrane protein</topology>
    </subcellularLocation>
</comment>
<dbReference type="PRINTS" id="PR00245">
    <property type="entry name" value="OLFACTORYR"/>
</dbReference>
<evidence type="ECO:0000256" key="2">
    <source>
        <dbReference type="ARBA" id="ARBA00022606"/>
    </source>
</evidence>
<feature type="transmembrane region" description="Helical" evidence="11">
    <location>
        <begin position="98"/>
        <end position="120"/>
    </location>
</feature>
<name>A0A091CVK8_FUKDA</name>
<feature type="transmembrane region" description="Helical" evidence="11">
    <location>
        <begin position="236"/>
        <end position="258"/>
    </location>
</feature>
<evidence type="ECO:0000256" key="11">
    <source>
        <dbReference type="RuleBase" id="RU363047"/>
    </source>
</evidence>
<keyword evidence="8 10" id="KW-0675">Receptor</keyword>
<dbReference type="FunFam" id="1.20.1070.10:FF:000003">
    <property type="entry name" value="Olfactory receptor"/>
    <property type="match status" value="1"/>
</dbReference>
<dbReference type="InterPro" id="IPR000725">
    <property type="entry name" value="Olfact_rcpt"/>
</dbReference>
<dbReference type="OrthoDB" id="9011197at2759"/>
<evidence type="ECO:0000256" key="5">
    <source>
        <dbReference type="ARBA" id="ARBA00022989"/>
    </source>
</evidence>
<evidence type="ECO:0000256" key="8">
    <source>
        <dbReference type="ARBA" id="ARBA00023170"/>
    </source>
</evidence>
<evidence type="ECO:0000256" key="6">
    <source>
        <dbReference type="ARBA" id="ARBA00023040"/>
    </source>
</evidence>
<dbReference type="EMBL" id="KN124308">
    <property type="protein sequence ID" value="KFO21755.1"/>
    <property type="molecule type" value="Genomic_DNA"/>
</dbReference>
<dbReference type="eggNOG" id="ENOG502T922">
    <property type="taxonomic scope" value="Eukaryota"/>
</dbReference>
<evidence type="ECO:0000256" key="9">
    <source>
        <dbReference type="ARBA" id="ARBA00023224"/>
    </source>
</evidence>
<gene>
    <name evidence="13" type="ORF">H920_16867</name>
</gene>
<comment type="similarity">
    <text evidence="10">Belongs to the G-protein coupled receptor 1 family.</text>
</comment>
<dbReference type="AlphaFoldDB" id="A0A091CVK8"/>
<dbReference type="PRINTS" id="PR00237">
    <property type="entry name" value="GPCRRHODOPSN"/>
</dbReference>
<protein>
    <recommendedName>
        <fullName evidence="11">Olfactory receptor</fullName>
    </recommendedName>
</protein>
<keyword evidence="2 11" id="KW-0716">Sensory transduction</keyword>
<evidence type="ECO:0000313" key="14">
    <source>
        <dbReference type="Proteomes" id="UP000028990"/>
    </source>
</evidence>
<evidence type="ECO:0000256" key="7">
    <source>
        <dbReference type="ARBA" id="ARBA00023136"/>
    </source>
</evidence>
<dbReference type="OMA" id="YYCDISV"/>
<keyword evidence="7 11" id="KW-0472">Membrane</keyword>
<feature type="domain" description="G-protein coupled receptors family 1 profile" evidence="12">
    <location>
        <begin position="41"/>
        <end position="289"/>
    </location>
</feature>
<dbReference type="GO" id="GO:0004930">
    <property type="term" value="F:G protein-coupled receptor activity"/>
    <property type="evidence" value="ECO:0007669"/>
    <property type="project" value="UniProtKB-KW"/>
</dbReference>
<dbReference type="InterPro" id="IPR017452">
    <property type="entry name" value="GPCR_Rhodpsn_7TM"/>
</dbReference>
<dbReference type="PROSITE" id="PS00237">
    <property type="entry name" value="G_PROTEIN_RECEP_F1_1"/>
    <property type="match status" value="1"/>
</dbReference>
<feature type="transmembrane region" description="Helical" evidence="11">
    <location>
        <begin position="264"/>
        <end position="284"/>
    </location>
</feature>
<keyword evidence="14" id="KW-1185">Reference proteome</keyword>
<sequence length="311" mass="35175">MGRRNLTVPATVILRAISSLPELQLPLFFIFLVIYGLTVVGNLGMIILTKLDSHLHTPMYFFIRHLAYMDLGDATAIYPKMLLNFATGENTISYHACAAQLAFFIAFIVSELFILPVMAYDRYVAICNPLLYSVIMSQRRCHVLVGIPYLYGVFQALLFPSKTFTSTFCTNLLSHFYCDSISVSFMLCSNGPDIASLINRFAIFNVTSTLLVVLLSYLMIVLAICRMRSAEGRTKAFSTCASHLTVVVLFYGTIFFMYVQPKSAQPSAIDMLSSVFYTLVVPLLNPQIYSIRNKEVKNAFYRVFWKFRVCI</sequence>
<evidence type="ECO:0000256" key="1">
    <source>
        <dbReference type="ARBA" id="ARBA00004651"/>
    </source>
</evidence>
<evidence type="ECO:0000313" key="13">
    <source>
        <dbReference type="EMBL" id="KFO21755.1"/>
    </source>
</evidence>
<feature type="transmembrane region" description="Helical" evidence="11">
    <location>
        <begin position="201"/>
        <end position="224"/>
    </location>
</feature>
<evidence type="ECO:0000256" key="10">
    <source>
        <dbReference type="RuleBase" id="RU000688"/>
    </source>
</evidence>
<dbReference type="GO" id="GO:0005886">
    <property type="term" value="C:plasma membrane"/>
    <property type="evidence" value="ECO:0007669"/>
    <property type="project" value="UniProtKB-SubCell"/>
</dbReference>
<evidence type="ECO:0000256" key="3">
    <source>
        <dbReference type="ARBA" id="ARBA00022692"/>
    </source>
</evidence>
<dbReference type="PROSITE" id="PS50262">
    <property type="entry name" value="G_PROTEIN_RECEP_F1_2"/>
    <property type="match status" value="1"/>
</dbReference>
<keyword evidence="6 10" id="KW-0297">G-protein coupled receptor</keyword>
<keyword evidence="5 11" id="KW-1133">Transmembrane helix</keyword>
<feature type="transmembrane region" description="Helical" evidence="11">
    <location>
        <begin position="141"/>
        <end position="158"/>
    </location>
</feature>
<dbReference type="Gene3D" id="1.20.1070.10">
    <property type="entry name" value="Rhodopsin 7-helix transmembrane proteins"/>
    <property type="match status" value="1"/>
</dbReference>
<dbReference type="PANTHER" id="PTHR48018">
    <property type="entry name" value="OLFACTORY RECEPTOR"/>
    <property type="match status" value="1"/>
</dbReference>
<feature type="transmembrane region" description="Helical" evidence="11">
    <location>
        <begin position="28"/>
        <end position="48"/>
    </location>
</feature>
<keyword evidence="3 10" id="KW-0812">Transmembrane</keyword>
<dbReference type="InterPro" id="IPR000276">
    <property type="entry name" value="GPCR_Rhodpsn"/>
</dbReference>
<dbReference type="Pfam" id="PF13853">
    <property type="entry name" value="7tm_4"/>
    <property type="match status" value="1"/>
</dbReference>